<reference evidence="5" key="1">
    <citation type="submission" date="2018-11" db="EMBL/GenBank/DDBJ databases">
        <authorList>
            <person name="Alioto T."/>
            <person name="Alioto T."/>
        </authorList>
    </citation>
    <scope>NUCLEOTIDE SEQUENCE</scope>
</reference>
<dbReference type="Pfam" id="PF00094">
    <property type="entry name" value="VWD"/>
    <property type="match status" value="2"/>
</dbReference>
<keyword evidence="3" id="KW-0812">Transmembrane</keyword>
<keyword evidence="1" id="KW-0732">Signal</keyword>
<dbReference type="SMART" id="SM00216">
    <property type="entry name" value="VWD"/>
    <property type="match status" value="2"/>
</dbReference>
<dbReference type="PANTHER" id="PTHR14949:SF56">
    <property type="entry name" value="EGF-LIKE-DOMAIN, MULTIPLE 7"/>
    <property type="match status" value="1"/>
</dbReference>
<evidence type="ECO:0000313" key="5">
    <source>
        <dbReference type="EMBL" id="VDI59381.1"/>
    </source>
</evidence>
<dbReference type="Gene3D" id="2.60.120.260">
    <property type="entry name" value="Galactose-binding domain-like"/>
    <property type="match status" value="1"/>
</dbReference>
<evidence type="ECO:0000259" key="4">
    <source>
        <dbReference type="PROSITE" id="PS51233"/>
    </source>
</evidence>
<dbReference type="Proteomes" id="UP000596742">
    <property type="component" value="Unassembled WGS sequence"/>
</dbReference>
<dbReference type="EMBL" id="UYJE01007939">
    <property type="protein sequence ID" value="VDI59381.1"/>
    <property type="molecule type" value="Genomic_DNA"/>
</dbReference>
<evidence type="ECO:0000256" key="3">
    <source>
        <dbReference type="SAM" id="Phobius"/>
    </source>
</evidence>
<evidence type="ECO:0000256" key="1">
    <source>
        <dbReference type="ARBA" id="ARBA00022729"/>
    </source>
</evidence>
<dbReference type="GO" id="GO:0009986">
    <property type="term" value="C:cell surface"/>
    <property type="evidence" value="ECO:0007669"/>
    <property type="project" value="TreeGrafter"/>
</dbReference>
<protein>
    <recommendedName>
        <fullName evidence="4">VWFD domain-containing protein</fullName>
    </recommendedName>
</protein>
<feature type="domain" description="VWFD" evidence="4">
    <location>
        <begin position="1194"/>
        <end position="1383"/>
    </location>
</feature>
<dbReference type="InterPro" id="IPR001846">
    <property type="entry name" value="VWF_type-D"/>
</dbReference>
<keyword evidence="3" id="KW-1133">Transmembrane helix</keyword>
<keyword evidence="2" id="KW-1015">Disulfide bond</keyword>
<comment type="caution">
    <text evidence="5">The sequence shown here is derived from an EMBL/GenBank/DDBJ whole genome shotgun (WGS) entry which is preliminary data.</text>
</comment>
<dbReference type="PROSITE" id="PS51233">
    <property type="entry name" value="VWFD"/>
    <property type="match status" value="2"/>
</dbReference>
<dbReference type="GO" id="GO:0005576">
    <property type="term" value="C:extracellular region"/>
    <property type="evidence" value="ECO:0007669"/>
    <property type="project" value="TreeGrafter"/>
</dbReference>
<dbReference type="InterPro" id="IPR058727">
    <property type="entry name" value="Helical_Vwde"/>
</dbReference>
<dbReference type="PANTHER" id="PTHR14949">
    <property type="entry name" value="EGF-LIKE-DOMAIN, MULTIPLE 7, 8"/>
    <property type="match status" value="1"/>
</dbReference>
<gene>
    <name evidence="5" type="ORF">MGAL_10B086819</name>
</gene>
<dbReference type="Pfam" id="PF26129">
    <property type="entry name" value="Vwde"/>
    <property type="match status" value="2"/>
</dbReference>
<feature type="domain" description="VWFD" evidence="4">
    <location>
        <begin position="307"/>
        <end position="496"/>
    </location>
</feature>
<proteinExistence type="predicted"/>
<dbReference type="InterPro" id="IPR050969">
    <property type="entry name" value="Dev_Signal_Modulators"/>
</dbReference>
<keyword evidence="3" id="KW-0472">Membrane</keyword>
<sequence>MRQTIVHNCKINGTFYHHKHKNAALQCLSCNPEVSSTNWTLVGECLINGVCYTDLSKSSIDEMYICNSSYSTSEWSMNQTIPVPDIRIHVSPNSLNEKYELECHLDTRRMNYTHFNITWLWGNNSQVFQDTSDNLHLMRLSGYSITDLGINVSCRIEGQYQLNKVATTFRSNEFYVGIKTNSPVEIEKGGTAKLRYWLTVPLSCSNCSFHLTIRDTVVFGVANYNGCNGDIVTLTSGNGCDFETNNANWNASKTLSIKHRPNRQYGVQLDTFLITLEAVVSENIWTVLEVPDIKVKVVQHYTEWHSKVCSAYSDPHMTTFDGLHYEHQYKGKYTMYRNKQRNMEVQIQLTSCYNDNVFCVCGIAVRAGADVFIINFCDGWSVIQYVACEHSPVLQVSKMKQNNQHYRITFPTGTSINVRIARVNPVNFLDIEIRPSADDFNNTDGLCGTLTNSCDDDFPLRNGNSKSTATSCHNRLYSLANLEFSNSWKVSSGIDLFSLHEKNKLSLWTNTENYCKCTSRENGKSNDKCGNSLFPSVYCTDSGFEPIETTCRNNALAGTYTIAIPKIKGENHITKPGNAFVREYNKTMNESLKYCKKELVSKDAFQLCSQIDNIPSQHFEEICAIDIHLSHTFIWIAQTYETVISRCIHELHLNPLLQTSHTKEGQSFTEIMRHKLCPGFTRQCSRNGACRNGICVCDHGFMSPDCSISISTVPTVDHIQNHGLCDMSKEACRTVQVYGRIIYEVKMMFCRIQNFYMFEDKSFQYGSVNIVTGKINSLVEIRCNISAELLIEQKFTSYIARGVTVSVGHNGHLFSTKSFKYFEFEPKCQIPRGTEADRFFEIANGTCFVNGRCYNDMEFNPINIFEYCDSKRKQQEWSFNKTSVCKIDGIYVPKSNLTSNSECQSCNPEKSVYNWTVVDNECFINYTCYSNNDRNPKHADEYCDPLNSQIRWTFNESVLVPDVRPALLKVHQTIMNVDVERLYFECAMELNRLFYKIYEVTWTWGSNQSLILESDVHNMQNLWLTETHFQTLGTNISCTLRGKHSNEDQNGTVFTSEPFFAGIYITELMTVEKGGSADLSYNLTVPFGCLSFNNRTLPCFIELNMLSPDYTTSDQCYGDIVNLEHCRVKIWRDSWSTPRKLAIKHRGRQMYGVFPEKISMKLKTSSADHPLWDTTKIPEIKVHVHDSKVELQDRVCSAYNVHITTFDGLHYVQPNQGTFTLYNNRLKERNMMVQVKLTQCDDISGVHCICGVAVRAGGDVYVFDFCDGKSIIQYMSCQQKLLDVTTRSKDNKKYKITFPTGTEVAVNIQYIGANTFMNVEIRASETDFNRTEGLCGTLNDQCVDDLAETDGKFSPVKCNSNEILNTISQQFSDSWRVSSSNDLFNISNGAPIALWTDHDEYCSCPSAEISDKFECSARAIVPCNRKNDYKTIGQLTCKLSPIDNFNLHTKNRTYQNPTTFKPELVNITVLDAQSLCRKAIENNTAFKACSVVPNMPSEYFIHMCGFEVAKSKSVDWIRHTVDSMKSRCLSEVQKNETLDDQPSEDIPSITETVIMAICPGLPECSGNGKCDHGLCVCNDGFMSHDCSMTKTVPPEIYGVRGNGICDRNEINCDTAFVVGNRIEESDDLSCRISKHVIHPDGSKSFEGTTIVRGNVETLVEVHCPLKTTKQKRSVRNTGSISFVEVFDVSVSYNMEDFSDPERVILMNSKCQQNNGTITELNFVLKDDTCFIDNQCLLDQEPNSQQEYLYCNAQTDRYRWTFDESENCKVEEQYFSRNNMIFDKECLLCNPDLTPYNWTLKENYCLIDGDCVSHDQKNTVDECLFCNTGNNLFEWTKHDEVCITKVDKPSNAEKSSSKLGLILLGSIGSVVILFIVGFIVNCYVKNNNSRLKRKSTYEADDHYAMRRLPRMKVNN</sequence>
<dbReference type="OrthoDB" id="10001041at2759"/>
<dbReference type="GO" id="GO:0005102">
    <property type="term" value="F:signaling receptor binding"/>
    <property type="evidence" value="ECO:0007669"/>
    <property type="project" value="TreeGrafter"/>
</dbReference>
<name>A0A8B6G6C8_MYTGA</name>
<evidence type="ECO:0000313" key="6">
    <source>
        <dbReference type="Proteomes" id="UP000596742"/>
    </source>
</evidence>
<keyword evidence="6" id="KW-1185">Reference proteome</keyword>
<organism evidence="5 6">
    <name type="scientific">Mytilus galloprovincialis</name>
    <name type="common">Mediterranean mussel</name>
    <dbReference type="NCBI Taxonomy" id="29158"/>
    <lineage>
        <taxon>Eukaryota</taxon>
        <taxon>Metazoa</taxon>
        <taxon>Spiralia</taxon>
        <taxon>Lophotrochozoa</taxon>
        <taxon>Mollusca</taxon>
        <taxon>Bivalvia</taxon>
        <taxon>Autobranchia</taxon>
        <taxon>Pteriomorphia</taxon>
        <taxon>Mytilida</taxon>
        <taxon>Mytiloidea</taxon>
        <taxon>Mytilidae</taxon>
        <taxon>Mytilinae</taxon>
        <taxon>Mytilus</taxon>
    </lineage>
</organism>
<evidence type="ECO:0000256" key="2">
    <source>
        <dbReference type="ARBA" id="ARBA00023157"/>
    </source>
</evidence>
<dbReference type="Gene3D" id="2.10.25.10">
    <property type="entry name" value="Laminin"/>
    <property type="match status" value="1"/>
</dbReference>
<accession>A0A8B6G6C8</accession>
<feature type="transmembrane region" description="Helical" evidence="3">
    <location>
        <begin position="1858"/>
        <end position="1883"/>
    </location>
</feature>